<keyword evidence="4" id="KW-1185">Reference proteome</keyword>
<feature type="region of interest" description="Disordered" evidence="1">
    <location>
        <begin position="30"/>
        <end position="49"/>
    </location>
</feature>
<feature type="compositionally biased region" description="Low complexity" evidence="1">
    <location>
        <begin position="30"/>
        <end position="47"/>
    </location>
</feature>
<dbReference type="Proteomes" id="UP000611554">
    <property type="component" value="Unassembled WGS sequence"/>
</dbReference>
<dbReference type="RefSeq" id="WP_189246800.1">
    <property type="nucleotide sequence ID" value="NZ_BMQJ01000005.1"/>
</dbReference>
<feature type="region of interest" description="Disordered" evidence="1">
    <location>
        <begin position="142"/>
        <end position="214"/>
    </location>
</feature>
<protein>
    <recommendedName>
        <fullName evidence="5">Gram-positive cocci surface proteins LPxTG domain-containing protein</fullName>
    </recommendedName>
</protein>
<evidence type="ECO:0000256" key="1">
    <source>
        <dbReference type="SAM" id="MobiDB-lite"/>
    </source>
</evidence>
<reference evidence="4" key="1">
    <citation type="journal article" date="2019" name="Int. J. Syst. Evol. Microbiol.">
        <title>The Global Catalogue of Microorganisms (GCM) 10K type strain sequencing project: providing services to taxonomists for standard genome sequencing and annotation.</title>
        <authorList>
            <consortium name="The Broad Institute Genomics Platform"/>
            <consortium name="The Broad Institute Genome Sequencing Center for Infectious Disease"/>
            <person name="Wu L."/>
            <person name="Ma J."/>
        </authorList>
    </citation>
    <scope>NUCLEOTIDE SEQUENCE [LARGE SCALE GENOMIC DNA]</scope>
    <source>
        <strain evidence="4">JCM 3115</strain>
    </source>
</reference>
<evidence type="ECO:0000313" key="3">
    <source>
        <dbReference type="EMBL" id="GGP95504.1"/>
    </source>
</evidence>
<dbReference type="PROSITE" id="PS51257">
    <property type="entry name" value="PROKAR_LIPOPROTEIN"/>
    <property type="match status" value="1"/>
</dbReference>
<evidence type="ECO:0000313" key="4">
    <source>
        <dbReference type="Proteomes" id="UP000611554"/>
    </source>
</evidence>
<keyword evidence="2" id="KW-1133">Transmembrane helix</keyword>
<accession>A0ABQ2QVI2</accession>
<proteinExistence type="predicted"/>
<evidence type="ECO:0000256" key="2">
    <source>
        <dbReference type="SAM" id="Phobius"/>
    </source>
</evidence>
<sequence length="237" mass="23512">MPSVKHAAVLGATLGGLALLGVTGCTAEADSGAGATASPAASQTSASRGDIEVQLQPARVKAGQKVWILANCPIPQGGPEHRGTGSSRIFRTAVTLDPILVTPSPAPSSASTPTARPWVRGQATVAPGTAAGVYEVNARCEGTNDTGKASLRVVGDAKPSAKPTAEPGEEASDEPTRKPKPRPTRTVISTRAPSTGGGGTAAGGPEDDGTPLGVPGVLLAAALLGGTGVVIARRRRP</sequence>
<comment type="caution">
    <text evidence="3">The sequence shown here is derived from an EMBL/GenBank/DDBJ whole genome shotgun (WGS) entry which is preliminary data.</text>
</comment>
<evidence type="ECO:0008006" key="5">
    <source>
        <dbReference type="Google" id="ProtNLM"/>
    </source>
</evidence>
<keyword evidence="2" id="KW-0812">Transmembrane</keyword>
<keyword evidence="2" id="KW-0472">Membrane</keyword>
<feature type="transmembrane region" description="Helical" evidence="2">
    <location>
        <begin position="212"/>
        <end position="232"/>
    </location>
</feature>
<gene>
    <name evidence="3" type="ORF">GCM10010140_26930</name>
</gene>
<name>A0ABQ2QVI2_9ACTN</name>
<organism evidence="3 4">
    <name type="scientific">Streptosporangium pseudovulgare</name>
    <dbReference type="NCBI Taxonomy" id="35765"/>
    <lineage>
        <taxon>Bacteria</taxon>
        <taxon>Bacillati</taxon>
        <taxon>Actinomycetota</taxon>
        <taxon>Actinomycetes</taxon>
        <taxon>Streptosporangiales</taxon>
        <taxon>Streptosporangiaceae</taxon>
        <taxon>Streptosporangium</taxon>
    </lineage>
</organism>
<dbReference type="EMBL" id="BMQJ01000005">
    <property type="protein sequence ID" value="GGP95504.1"/>
    <property type="molecule type" value="Genomic_DNA"/>
</dbReference>